<dbReference type="PRINTS" id="PR00259">
    <property type="entry name" value="TMFOUR"/>
</dbReference>
<evidence type="ECO:0000313" key="7">
    <source>
        <dbReference type="EMBL" id="OAF66342.1"/>
    </source>
</evidence>
<dbReference type="OrthoDB" id="2014092at2759"/>
<reference evidence="7 8" key="1">
    <citation type="submission" date="2016-04" db="EMBL/GenBank/DDBJ databases">
        <title>The genome of Intoshia linei affirms orthonectids as highly simplified spiralians.</title>
        <authorList>
            <person name="Mikhailov K.V."/>
            <person name="Slusarev G.S."/>
            <person name="Nikitin M.A."/>
            <person name="Logacheva M.D."/>
            <person name="Penin A."/>
            <person name="Aleoshin V."/>
            <person name="Panchin Y.V."/>
        </authorList>
    </citation>
    <scope>NUCLEOTIDE SEQUENCE [LARGE SCALE GENOMIC DNA]</scope>
    <source>
        <strain evidence="7">Intl2013</strain>
        <tissue evidence="7">Whole animal</tissue>
    </source>
</reference>
<feature type="region of interest" description="Disordered" evidence="5">
    <location>
        <begin position="156"/>
        <end position="178"/>
    </location>
</feature>
<evidence type="ECO:0000313" key="8">
    <source>
        <dbReference type="Proteomes" id="UP000078046"/>
    </source>
</evidence>
<dbReference type="EMBL" id="LWCA01000960">
    <property type="protein sequence ID" value="OAF66342.1"/>
    <property type="molecule type" value="Genomic_DNA"/>
</dbReference>
<feature type="transmembrane region" description="Helical" evidence="6">
    <location>
        <begin position="300"/>
        <end position="319"/>
    </location>
</feature>
<comment type="caution">
    <text evidence="7">The sequence shown here is derived from an EMBL/GenBank/DDBJ whole genome shotgun (WGS) entry which is preliminary data.</text>
</comment>
<dbReference type="Pfam" id="PF00335">
    <property type="entry name" value="Tetraspanin"/>
    <property type="match status" value="1"/>
</dbReference>
<evidence type="ECO:0000256" key="3">
    <source>
        <dbReference type="ARBA" id="ARBA00022989"/>
    </source>
</evidence>
<evidence type="ECO:0000256" key="5">
    <source>
        <dbReference type="SAM" id="MobiDB-lite"/>
    </source>
</evidence>
<feature type="transmembrane region" description="Helical" evidence="6">
    <location>
        <begin position="266"/>
        <end position="288"/>
    </location>
</feature>
<accession>A0A177AXW5</accession>
<comment type="subcellular location">
    <subcellularLocation>
        <location evidence="1">Membrane</location>
        <topology evidence="1">Multi-pass membrane protein</topology>
    </subcellularLocation>
</comment>
<name>A0A177AXW5_9BILA</name>
<proteinExistence type="predicted"/>
<organism evidence="7 8">
    <name type="scientific">Intoshia linei</name>
    <dbReference type="NCBI Taxonomy" id="1819745"/>
    <lineage>
        <taxon>Eukaryota</taxon>
        <taxon>Metazoa</taxon>
        <taxon>Spiralia</taxon>
        <taxon>Lophotrochozoa</taxon>
        <taxon>Mesozoa</taxon>
        <taxon>Orthonectida</taxon>
        <taxon>Rhopaluridae</taxon>
        <taxon>Intoshia</taxon>
    </lineage>
</organism>
<keyword evidence="2 6" id="KW-0812">Transmembrane</keyword>
<feature type="transmembrane region" description="Helical" evidence="6">
    <location>
        <begin position="216"/>
        <end position="241"/>
    </location>
</feature>
<dbReference type="InterPro" id="IPR018499">
    <property type="entry name" value="Tetraspanin/Peripherin"/>
</dbReference>
<dbReference type="GO" id="GO:0016020">
    <property type="term" value="C:membrane"/>
    <property type="evidence" value="ECO:0007669"/>
    <property type="project" value="UniProtKB-SubCell"/>
</dbReference>
<evidence type="ECO:0000256" key="4">
    <source>
        <dbReference type="ARBA" id="ARBA00023136"/>
    </source>
</evidence>
<dbReference type="AlphaFoldDB" id="A0A177AXW5"/>
<sequence length="333" mass="37851">MNCTSLTKSNSQTSDTSCSIEKYETASKSLNKTIRIDKRQSTLSSSNQDELSNVINVVHGNVQSNDYKTKNFLNRFDSTYTNQESNRSNCQDIKINTDIPIQNIENTQNFEPTPKKIQKSTISSIMPDSVNVPEPSYEIDEYKNKKGKHKNNQFLTHFNTPESSGNGKTPVKTNQKHMNQNIKKPKSEFKNAKNSKDRVTTLNPNFTSEISLCIKYFLFAFNTIFFISGIFLFVVLVILIVKRDILSDLYDVSQFNSASFIKFDPLVLIIFICLFIVIIAFAGCIGALRENIFFLNMYSISLVSILVVFIIMSFIPIVFKNSVISKILNLNKV</sequence>
<evidence type="ECO:0000256" key="2">
    <source>
        <dbReference type="ARBA" id="ARBA00022692"/>
    </source>
</evidence>
<protein>
    <submittedName>
        <fullName evidence="7">Uncharacterized protein</fullName>
    </submittedName>
</protein>
<gene>
    <name evidence="7" type="ORF">A3Q56_05932</name>
</gene>
<keyword evidence="8" id="KW-1185">Reference proteome</keyword>
<dbReference type="Proteomes" id="UP000078046">
    <property type="component" value="Unassembled WGS sequence"/>
</dbReference>
<keyword evidence="4 6" id="KW-0472">Membrane</keyword>
<keyword evidence="3 6" id="KW-1133">Transmembrane helix</keyword>
<evidence type="ECO:0000256" key="6">
    <source>
        <dbReference type="SAM" id="Phobius"/>
    </source>
</evidence>
<evidence type="ECO:0000256" key="1">
    <source>
        <dbReference type="ARBA" id="ARBA00004141"/>
    </source>
</evidence>